<proteinExistence type="predicted"/>
<dbReference type="KEGG" id="pavl:BKM03_23130"/>
<name>A0AAD0E0Q5_9PSED</name>
<evidence type="ECO:0000313" key="1">
    <source>
        <dbReference type="EMBL" id="AVB21767.1"/>
    </source>
</evidence>
<dbReference type="InterPro" id="IPR025332">
    <property type="entry name" value="DUF4238"/>
</dbReference>
<dbReference type="RefSeq" id="WP_005739457.1">
    <property type="nucleotide sequence ID" value="NZ_CP026562.1"/>
</dbReference>
<dbReference type="Pfam" id="PF14022">
    <property type="entry name" value="DUF4238"/>
    <property type="match status" value="1"/>
</dbReference>
<protein>
    <submittedName>
        <fullName evidence="1">DUF4238 domain-containing protein</fullName>
    </submittedName>
</protein>
<reference evidence="1 2" key="1">
    <citation type="submission" date="2018-02" db="EMBL/GenBank/DDBJ databases">
        <title>Comparative genomics of Pseudomonas syringae.</title>
        <authorList>
            <person name="Hulin M.T."/>
        </authorList>
    </citation>
    <scope>NUCLEOTIDE SEQUENCE [LARGE SCALE GENOMIC DNA]</scope>
    <source>
        <strain evidence="1 2">R2leaf</strain>
    </source>
</reference>
<gene>
    <name evidence="1" type="ORF">BKM03_23130</name>
</gene>
<organism evidence="1 2">
    <name type="scientific">Pseudomonas avellanae</name>
    <dbReference type="NCBI Taxonomy" id="46257"/>
    <lineage>
        <taxon>Bacteria</taxon>
        <taxon>Pseudomonadati</taxon>
        <taxon>Pseudomonadota</taxon>
        <taxon>Gammaproteobacteria</taxon>
        <taxon>Pseudomonadales</taxon>
        <taxon>Pseudomonadaceae</taxon>
        <taxon>Pseudomonas</taxon>
    </lineage>
</organism>
<accession>A0AAD0E0Q5</accession>
<sequence>MTTRRQHYVWRHYLKPWAKDDKIWCQRNGKIFNTGLMNIGQERDFYATNIISQEEANYILEQSKLRHKGDLVSVNKEFVSFYKSVADLRSQPNRTAEVSALLIEFEEDMMGLIEAQGLAYLPMLRRGDASFFQTDEHRAGFAHFLMIQFVRTKRMRDTVVNALRTPLARHGLNIENIWPVEKYVDARHMALSVYASKEYKISFMHNPTPTELITSDQPVFNIHAVSALGQIPADVELYYPVMPKLAIVLSKKSHEKTLTQNDVRELNSWVKKMSHEQIYSASQDSL</sequence>
<evidence type="ECO:0000313" key="2">
    <source>
        <dbReference type="Proteomes" id="UP000236903"/>
    </source>
</evidence>
<dbReference type="Proteomes" id="UP000236903">
    <property type="component" value="Chromosome"/>
</dbReference>
<dbReference type="AlphaFoldDB" id="A0AAD0E0Q5"/>
<dbReference type="EMBL" id="CP026562">
    <property type="protein sequence ID" value="AVB21767.1"/>
    <property type="molecule type" value="Genomic_DNA"/>
</dbReference>